<gene>
    <name evidence="8" type="ORF">HUT08_04035</name>
</gene>
<dbReference type="RefSeq" id="WP_176165863.1">
    <property type="nucleotide sequence ID" value="NZ_CP054929.1"/>
</dbReference>
<evidence type="ECO:0000259" key="6">
    <source>
        <dbReference type="SMART" id="SM00474"/>
    </source>
</evidence>
<dbReference type="Gene3D" id="1.10.150.20">
    <property type="entry name" value="5' to 3' exonuclease, C-terminal subdomain"/>
    <property type="match status" value="1"/>
</dbReference>
<comment type="catalytic activity">
    <reaction evidence="5">
        <text>DNA(n) + a 2'-deoxyribonucleoside 5'-triphosphate = DNA(n+1) + diphosphate</text>
        <dbReference type="Rhea" id="RHEA:22508"/>
        <dbReference type="Rhea" id="RHEA-COMP:17339"/>
        <dbReference type="Rhea" id="RHEA-COMP:17340"/>
        <dbReference type="ChEBI" id="CHEBI:33019"/>
        <dbReference type="ChEBI" id="CHEBI:61560"/>
        <dbReference type="ChEBI" id="CHEBI:173112"/>
        <dbReference type="EC" id="2.7.7.7"/>
    </reaction>
</comment>
<organism evidence="8 9">
    <name type="scientific">Streptomyces buecherae</name>
    <dbReference type="NCBI Taxonomy" id="2763006"/>
    <lineage>
        <taxon>Bacteria</taxon>
        <taxon>Bacillati</taxon>
        <taxon>Actinomycetota</taxon>
        <taxon>Actinomycetes</taxon>
        <taxon>Kitasatosporales</taxon>
        <taxon>Streptomycetaceae</taxon>
        <taxon>Streptomyces</taxon>
    </lineage>
</organism>
<dbReference type="SUPFAM" id="SSF56672">
    <property type="entry name" value="DNA/RNA polymerases"/>
    <property type="match status" value="1"/>
</dbReference>
<evidence type="ECO:0000256" key="1">
    <source>
        <dbReference type="ARBA" id="ARBA00007705"/>
    </source>
</evidence>
<evidence type="ECO:0000313" key="9">
    <source>
        <dbReference type="Proteomes" id="UP000509303"/>
    </source>
</evidence>
<dbReference type="AlphaFoldDB" id="A0A7H8NI80"/>
<reference evidence="8 9" key="1">
    <citation type="submission" date="2020-06" db="EMBL/GenBank/DDBJ databases">
        <title>Genome mining for natural products.</title>
        <authorList>
            <person name="Zhang B."/>
            <person name="Shi J."/>
            <person name="Ge H."/>
        </authorList>
    </citation>
    <scope>NUCLEOTIDE SEQUENCE [LARGE SCALE GENOMIC DNA]</scope>
    <source>
        <strain evidence="8 9">NA00687</strain>
    </source>
</reference>
<feature type="domain" description="3'-5' exonuclease" evidence="6">
    <location>
        <begin position="15"/>
        <end position="214"/>
    </location>
</feature>
<dbReference type="InterPro" id="IPR002562">
    <property type="entry name" value="3'-5'_exonuclease_dom"/>
</dbReference>
<dbReference type="InterPro" id="IPR002298">
    <property type="entry name" value="DNA_polymerase_A"/>
</dbReference>
<comment type="similarity">
    <text evidence="1">Belongs to the DNA polymerase type-A family.</text>
</comment>
<dbReference type="GO" id="GO:0008408">
    <property type="term" value="F:3'-5' exonuclease activity"/>
    <property type="evidence" value="ECO:0007669"/>
    <property type="project" value="InterPro"/>
</dbReference>
<dbReference type="Proteomes" id="UP000509303">
    <property type="component" value="Chromosome"/>
</dbReference>
<dbReference type="Gene3D" id="3.30.420.10">
    <property type="entry name" value="Ribonuclease H-like superfamily/Ribonuclease H"/>
    <property type="match status" value="1"/>
</dbReference>
<evidence type="ECO:0000256" key="3">
    <source>
        <dbReference type="ARBA" id="ARBA00020311"/>
    </source>
</evidence>
<dbReference type="EC" id="2.7.7.7" evidence="2"/>
<keyword evidence="9" id="KW-1185">Reference proteome</keyword>
<dbReference type="SMART" id="SM00474">
    <property type="entry name" value="35EXOc"/>
    <property type="match status" value="1"/>
</dbReference>
<dbReference type="EMBL" id="CP054929">
    <property type="protein sequence ID" value="QKW54221.1"/>
    <property type="molecule type" value="Genomic_DNA"/>
</dbReference>
<dbReference type="PANTHER" id="PTHR10133">
    <property type="entry name" value="DNA POLYMERASE I"/>
    <property type="match status" value="1"/>
</dbReference>
<evidence type="ECO:0000259" key="7">
    <source>
        <dbReference type="SMART" id="SM00482"/>
    </source>
</evidence>
<dbReference type="SMART" id="SM00482">
    <property type="entry name" value="POLAc"/>
    <property type="match status" value="1"/>
</dbReference>
<dbReference type="Gene3D" id="3.30.70.370">
    <property type="match status" value="1"/>
</dbReference>
<dbReference type="Gene3D" id="1.20.1060.10">
    <property type="entry name" value="Taq DNA Polymerase, Chain T, domain 4"/>
    <property type="match status" value="1"/>
</dbReference>
<keyword evidence="4" id="KW-0235">DNA replication</keyword>
<accession>A0A7H8NI80</accession>
<protein>
    <recommendedName>
        <fullName evidence="3">DNA polymerase I</fullName>
        <ecNumber evidence="2">2.7.7.7</ecNumber>
    </recommendedName>
</protein>
<dbReference type="PANTHER" id="PTHR10133:SF27">
    <property type="entry name" value="DNA POLYMERASE NU"/>
    <property type="match status" value="1"/>
</dbReference>
<evidence type="ECO:0000256" key="4">
    <source>
        <dbReference type="ARBA" id="ARBA00022705"/>
    </source>
</evidence>
<dbReference type="GO" id="GO:0003887">
    <property type="term" value="F:DNA-directed DNA polymerase activity"/>
    <property type="evidence" value="ECO:0007669"/>
    <property type="project" value="UniProtKB-EC"/>
</dbReference>
<dbReference type="GO" id="GO:0006261">
    <property type="term" value="P:DNA-templated DNA replication"/>
    <property type="evidence" value="ECO:0007669"/>
    <property type="project" value="InterPro"/>
</dbReference>
<dbReference type="GO" id="GO:0003677">
    <property type="term" value="F:DNA binding"/>
    <property type="evidence" value="ECO:0007669"/>
    <property type="project" value="InterPro"/>
</dbReference>
<name>A0A7H8NI80_9ACTN</name>
<dbReference type="InterPro" id="IPR036397">
    <property type="entry name" value="RNaseH_sf"/>
</dbReference>
<dbReference type="PRINTS" id="PR00868">
    <property type="entry name" value="DNAPOLI"/>
</dbReference>
<dbReference type="Pfam" id="PF01612">
    <property type="entry name" value="DNA_pol_A_exo1"/>
    <property type="match status" value="1"/>
</dbReference>
<evidence type="ECO:0000256" key="5">
    <source>
        <dbReference type="ARBA" id="ARBA00049244"/>
    </source>
</evidence>
<dbReference type="Pfam" id="PF00476">
    <property type="entry name" value="DNA_pol_A"/>
    <property type="match status" value="1"/>
</dbReference>
<dbReference type="InterPro" id="IPR001098">
    <property type="entry name" value="DNA-dir_DNA_pol_A_palm_dom"/>
</dbReference>
<dbReference type="SUPFAM" id="SSF53098">
    <property type="entry name" value="Ribonuclease H-like"/>
    <property type="match status" value="1"/>
</dbReference>
<dbReference type="InterPro" id="IPR012337">
    <property type="entry name" value="RNaseH-like_sf"/>
</dbReference>
<dbReference type="InterPro" id="IPR043502">
    <property type="entry name" value="DNA/RNA_pol_sf"/>
</dbReference>
<evidence type="ECO:0000313" key="8">
    <source>
        <dbReference type="EMBL" id="QKW54221.1"/>
    </source>
</evidence>
<evidence type="ECO:0000256" key="2">
    <source>
        <dbReference type="ARBA" id="ARBA00012417"/>
    </source>
</evidence>
<feature type="domain" description="DNA-directed DNA polymerase family A palm" evidence="7">
    <location>
        <begin position="374"/>
        <end position="557"/>
    </location>
</feature>
<sequence length="600" mass="67329">MRVIDHPIQGQLVRIHIVEAEDDLPDYESFVLANQDLLAHDSETTGLDWWNAGIGTFRARLWQFGNAHESFVVPVEKGHVFRNAVRWALRTTRRLIAHNGTFDLHVAEVCLGLPMEELAPKSWDTKLFAHLCDPRPVKEQGPGLRLEELTKHYICPTLADAVKGSMAAVAKELKVKKDDVWPIVPIDHYGFNLYAGMDPILAFRLFEMLKPKIPVRSRKAGLISWEHRLAHITAKIERRGYLLDSAYAQAKSAELREQQLKWEEVARQEGVDNVNSTAQIIAALHERGIKLTKKTKKGNLSVDDDVLSAVDIPLTKAIIHAKKAMKWRATWFDRALRGRDSEGRVHASINSCQARSARMTISGAVPAQTLPAGDSYVRHCFLADPGHVTVSSDYGNMELRVLAAFSGDPTMLDAFRRGLDLHQITADAAGVDRKAGKGTNFTVCFGGGWKAIVEQYGVSENEAKKAVKAFWETYPGVKRLADRLQREARRTGYIYTGTGRRIPVDRNRIYAALNYFIQSTSRDITARALIELDRHGYTEYVRLPIHDELVFSFPEDRAVELADETARIMEMTVRGLLIPVDAEIGAQSWGSVLDLEASKH</sequence>
<dbReference type="GO" id="GO:0006302">
    <property type="term" value="P:double-strand break repair"/>
    <property type="evidence" value="ECO:0007669"/>
    <property type="project" value="TreeGrafter"/>
</dbReference>
<proteinExistence type="inferred from homology"/>